<accession>A0ABY6BJ90</accession>
<organism evidence="2 3">
    <name type="scientific">Tahibacter amnicola</name>
    <dbReference type="NCBI Taxonomy" id="2976241"/>
    <lineage>
        <taxon>Bacteria</taxon>
        <taxon>Pseudomonadati</taxon>
        <taxon>Pseudomonadota</taxon>
        <taxon>Gammaproteobacteria</taxon>
        <taxon>Lysobacterales</taxon>
        <taxon>Rhodanobacteraceae</taxon>
        <taxon>Tahibacter</taxon>
    </lineage>
</organism>
<dbReference type="SUPFAM" id="SSF69318">
    <property type="entry name" value="Integrin alpha N-terminal domain"/>
    <property type="match status" value="1"/>
</dbReference>
<dbReference type="RefSeq" id="WP_261697034.1">
    <property type="nucleotide sequence ID" value="NZ_CP104694.1"/>
</dbReference>
<keyword evidence="1" id="KW-0732">Signal</keyword>
<dbReference type="Proteomes" id="UP001064632">
    <property type="component" value="Chromosome"/>
</dbReference>
<evidence type="ECO:0000313" key="2">
    <source>
        <dbReference type="EMBL" id="UXI70083.1"/>
    </source>
</evidence>
<dbReference type="EMBL" id="CP104694">
    <property type="protein sequence ID" value="UXI70083.1"/>
    <property type="molecule type" value="Genomic_DNA"/>
</dbReference>
<reference evidence="2" key="1">
    <citation type="submission" date="2022-09" db="EMBL/GenBank/DDBJ databases">
        <title>Tahibacter sp. nov., isolated from a fresh water.</title>
        <authorList>
            <person name="Baek J.H."/>
            <person name="Lee J.K."/>
            <person name="Kim J.M."/>
            <person name="Jeon C.O."/>
        </authorList>
    </citation>
    <scope>NUCLEOTIDE SEQUENCE</scope>
    <source>
        <strain evidence="2">W38</strain>
    </source>
</reference>
<sequence length="363" mass="37407">MKRTFSSLLLASLSVIPLSAAVAGATDAGRAGPGGAQIRFNPSTIVAGQYTVLSWSSPQAVYCEVLGIPDLVTGSPMGSEGMRPTRNLTAELICEGAPAGANYARADLTVLPPDTKPVVRASFSPSSIYAGQSSSLVWSSDYALSCSASGSIAAAVGATSGSTTVSPTSSGSVTVTCSNDAGQTSATAHLTVSLTPPPQVWLSVYPTVLQRPGWVDLLWSSANATHCSYGGPSGSYRQYFLFSGADVFQCFGPGGTTTRWYSVTVLGFTAKAGKADTFDLGRLGIEAGSNGVSAKRADFNNDGIDDVLVVNALDHTAQVFVGTKKGTFRLAKTVEGVPSLESVSEVFFPADGDDSGIRIQSQQ</sequence>
<feature type="chain" id="PRO_5045465305" evidence="1">
    <location>
        <begin position="21"/>
        <end position="363"/>
    </location>
</feature>
<dbReference type="InterPro" id="IPR028994">
    <property type="entry name" value="Integrin_alpha_N"/>
</dbReference>
<evidence type="ECO:0000256" key="1">
    <source>
        <dbReference type="SAM" id="SignalP"/>
    </source>
</evidence>
<evidence type="ECO:0000313" key="3">
    <source>
        <dbReference type="Proteomes" id="UP001064632"/>
    </source>
</evidence>
<gene>
    <name evidence="2" type="ORF">N4264_10780</name>
</gene>
<protein>
    <submittedName>
        <fullName evidence="2">VCBS repeat-containing protein</fullName>
    </submittedName>
</protein>
<feature type="signal peptide" evidence="1">
    <location>
        <begin position="1"/>
        <end position="20"/>
    </location>
</feature>
<keyword evidence="3" id="KW-1185">Reference proteome</keyword>
<name>A0ABY6BJ90_9GAMM</name>
<proteinExistence type="predicted"/>